<dbReference type="InterPro" id="IPR011044">
    <property type="entry name" value="Quino_amine_DH_bsu"/>
</dbReference>
<dbReference type="PANTHER" id="PTHR44586">
    <property type="entry name" value="F-BOX DOMAIN CONTAINING PROTEIN, EXPRESSED"/>
    <property type="match status" value="1"/>
</dbReference>
<keyword evidence="4" id="KW-1185">Reference proteome</keyword>
<dbReference type="PANTHER" id="PTHR44586:SF17">
    <property type="entry name" value="DUF295 DOMAIN-CONTAINING PROTEIN"/>
    <property type="match status" value="1"/>
</dbReference>
<sequence>MSAAVHRDWSGLPEDLMLIVMRALAIPDLLRAGAVCVSWRAASADVRRIQFPITDASPCLLYTCAADADDTATVYSVSTGALFKVRLPPSAAPFRSRHVVGSGHGWVVTADDAPRFQALNPLTGAQVDLPPVKGLDDVNIFSADQARLQRPGEIWRYIYLAYLSCSPANGSACAILLVHQCSGYLYFTHVGDDRWTKITTQNTSLQLDICFHSAVYNQNDGLFYVLSFNSSVFALDLSGPSPTTVRTVFTGREEVVLEWLGYKHGPRGNIILTPWGDILQVWRSKRRYMLNTLIFNIPESFIDDILLCKVDIHEKRLVRISGEDLRGHALFLCFNASMCLSTKDFPGLKPNCAYVTNGSWRQVFITKFGSQEVGIWNFETKILESLGKVQSDHPWLDWPSPIWITPSLS</sequence>
<protein>
    <submittedName>
        <fullName evidence="3">Uncharacterized protein</fullName>
    </submittedName>
</protein>
<dbReference type="OrthoDB" id="587621at2759"/>
<comment type="caution">
    <text evidence="3">The sequence shown here is derived from an EMBL/GenBank/DDBJ whole genome shotgun (WGS) entry which is preliminary data.</text>
</comment>
<dbReference type="Gramene" id="TVT99836">
    <property type="protein sequence ID" value="TVT99836"/>
    <property type="gene ID" value="EJB05_54764"/>
</dbReference>
<reference evidence="3 4" key="1">
    <citation type="journal article" date="2019" name="Sci. Rep.">
        <title>A high-quality genome of Eragrostis curvula grass provides insights into Poaceae evolution and supports new strategies to enhance forage quality.</title>
        <authorList>
            <person name="Carballo J."/>
            <person name="Santos B.A.C.M."/>
            <person name="Zappacosta D."/>
            <person name="Garbus I."/>
            <person name="Selva J.P."/>
            <person name="Gallo C.A."/>
            <person name="Diaz A."/>
            <person name="Albertini E."/>
            <person name="Caccamo M."/>
            <person name="Echenique V."/>
        </authorList>
    </citation>
    <scope>NUCLEOTIDE SEQUENCE [LARGE SCALE GENOMIC DNA]</scope>
    <source>
        <strain evidence="4">cv. Victoria</strain>
        <tissue evidence="3">Leaf</tissue>
    </source>
</reference>
<evidence type="ECO:0000313" key="4">
    <source>
        <dbReference type="Proteomes" id="UP000324897"/>
    </source>
</evidence>
<dbReference type="EMBL" id="RWGY01000674">
    <property type="protein sequence ID" value="TVT99836.1"/>
    <property type="molecule type" value="Genomic_DNA"/>
</dbReference>
<dbReference type="AlphaFoldDB" id="A0A5J9SLI6"/>
<gene>
    <name evidence="3" type="ORF">EJB05_54764</name>
</gene>
<dbReference type="Proteomes" id="UP000324897">
    <property type="component" value="Unassembled WGS sequence"/>
</dbReference>
<dbReference type="Pfam" id="PF12937">
    <property type="entry name" value="F-box-like"/>
    <property type="match status" value="1"/>
</dbReference>
<evidence type="ECO:0000313" key="3">
    <source>
        <dbReference type="EMBL" id="TVT99836.1"/>
    </source>
</evidence>
<feature type="non-terminal residue" evidence="3">
    <location>
        <position position="1"/>
    </location>
</feature>
<accession>A0A5J9SLI6</accession>
<dbReference type="Pfam" id="PF03478">
    <property type="entry name" value="Beta-prop_KIB1-4"/>
    <property type="match status" value="1"/>
</dbReference>
<organism evidence="3 4">
    <name type="scientific">Eragrostis curvula</name>
    <name type="common">weeping love grass</name>
    <dbReference type="NCBI Taxonomy" id="38414"/>
    <lineage>
        <taxon>Eukaryota</taxon>
        <taxon>Viridiplantae</taxon>
        <taxon>Streptophyta</taxon>
        <taxon>Embryophyta</taxon>
        <taxon>Tracheophyta</taxon>
        <taxon>Spermatophyta</taxon>
        <taxon>Magnoliopsida</taxon>
        <taxon>Liliopsida</taxon>
        <taxon>Poales</taxon>
        <taxon>Poaceae</taxon>
        <taxon>PACMAD clade</taxon>
        <taxon>Chloridoideae</taxon>
        <taxon>Eragrostideae</taxon>
        <taxon>Eragrostidinae</taxon>
        <taxon>Eragrostis</taxon>
    </lineage>
</organism>
<dbReference type="InterPro" id="IPR005174">
    <property type="entry name" value="KIB1-4_b-propeller"/>
</dbReference>
<dbReference type="Gene3D" id="1.20.1280.50">
    <property type="match status" value="1"/>
</dbReference>
<name>A0A5J9SLI6_9POAL</name>
<evidence type="ECO:0000259" key="2">
    <source>
        <dbReference type="Pfam" id="PF12937"/>
    </source>
</evidence>
<evidence type="ECO:0000259" key="1">
    <source>
        <dbReference type="Pfam" id="PF03478"/>
    </source>
</evidence>
<dbReference type="SUPFAM" id="SSF50969">
    <property type="entry name" value="YVTN repeat-like/Quinoprotein amine dehydrogenase"/>
    <property type="match status" value="1"/>
</dbReference>
<dbReference type="SUPFAM" id="SSF81383">
    <property type="entry name" value="F-box domain"/>
    <property type="match status" value="1"/>
</dbReference>
<dbReference type="InterPro" id="IPR001810">
    <property type="entry name" value="F-box_dom"/>
</dbReference>
<proteinExistence type="predicted"/>
<dbReference type="InterPro" id="IPR036047">
    <property type="entry name" value="F-box-like_dom_sf"/>
</dbReference>
<feature type="domain" description="F-box" evidence="2">
    <location>
        <begin position="9"/>
        <end position="45"/>
    </location>
</feature>
<feature type="domain" description="KIB1-4 beta-propeller" evidence="1">
    <location>
        <begin position="74"/>
        <end position="377"/>
    </location>
</feature>